<gene>
    <name evidence="2" type="ORF">GLV81_12175</name>
</gene>
<dbReference type="InterPro" id="IPR036291">
    <property type="entry name" value="NAD(P)-bd_dom_sf"/>
</dbReference>
<evidence type="ECO:0000313" key="3">
    <source>
        <dbReference type="Proteomes" id="UP000426027"/>
    </source>
</evidence>
<dbReference type="RefSeq" id="WP_157479108.1">
    <property type="nucleotide sequence ID" value="NZ_CP046566.1"/>
</dbReference>
<evidence type="ECO:0000313" key="2">
    <source>
        <dbReference type="EMBL" id="QGW28755.1"/>
    </source>
</evidence>
<accession>A0A6I6GK18</accession>
<dbReference type="PANTHER" id="PTHR43245">
    <property type="entry name" value="BIFUNCTIONAL POLYMYXIN RESISTANCE PROTEIN ARNA"/>
    <property type="match status" value="1"/>
</dbReference>
<sequence>MKNVLITGASGFLGKYIVDAFTQQNWYVSTVGRHSSNSIQCDLAVDVPDLNNINANLVIHAMGKAHMVPSTDAEAQAFFDVNFEGTKRLCSALEHAAALPEQFVFISTVAVYGKDEGADINEDHPLQGKTPYALSKIQAEQWLQQWCGQHNIRLSILRLPLVAGQQAPGNLGAMVNGIRTGRYFNIAEGKARKSVVLAEDVANWIPKIAAVGGVYNLTDGYHPSFAELATVIAKQLHCNPPGNLPSWVALPAAFAGNFLGSRAPINCDKLRKITATLTFNDAKAKAAFGWMPKPVLESTLV</sequence>
<dbReference type="PANTHER" id="PTHR43245:SF58">
    <property type="entry name" value="BLL5923 PROTEIN"/>
    <property type="match status" value="1"/>
</dbReference>
<dbReference type="InterPro" id="IPR001509">
    <property type="entry name" value="Epimerase_deHydtase"/>
</dbReference>
<organism evidence="2 3">
    <name type="scientific">Phnomibacter ginsenosidimutans</name>
    <dbReference type="NCBI Taxonomy" id="2676868"/>
    <lineage>
        <taxon>Bacteria</taxon>
        <taxon>Pseudomonadati</taxon>
        <taxon>Bacteroidota</taxon>
        <taxon>Chitinophagia</taxon>
        <taxon>Chitinophagales</taxon>
        <taxon>Chitinophagaceae</taxon>
        <taxon>Phnomibacter</taxon>
    </lineage>
</organism>
<feature type="domain" description="NAD-dependent epimerase/dehydratase" evidence="1">
    <location>
        <begin position="4"/>
        <end position="210"/>
    </location>
</feature>
<dbReference type="KEGG" id="fls:GLV81_12175"/>
<dbReference type="InterPro" id="IPR050177">
    <property type="entry name" value="Lipid_A_modif_metabolic_enz"/>
</dbReference>
<dbReference type="Gene3D" id="3.40.50.720">
    <property type="entry name" value="NAD(P)-binding Rossmann-like Domain"/>
    <property type="match status" value="1"/>
</dbReference>
<dbReference type="Pfam" id="PF01370">
    <property type="entry name" value="Epimerase"/>
    <property type="match status" value="1"/>
</dbReference>
<name>A0A6I6GK18_9BACT</name>
<keyword evidence="3" id="KW-1185">Reference proteome</keyword>
<evidence type="ECO:0000259" key="1">
    <source>
        <dbReference type="Pfam" id="PF01370"/>
    </source>
</evidence>
<reference evidence="2 3" key="1">
    <citation type="submission" date="2019-11" db="EMBL/GenBank/DDBJ databases">
        <authorList>
            <person name="Im W.T."/>
        </authorList>
    </citation>
    <scope>NUCLEOTIDE SEQUENCE [LARGE SCALE GENOMIC DNA]</scope>
    <source>
        <strain evidence="2 3">SB-02</strain>
    </source>
</reference>
<dbReference type="EMBL" id="CP046566">
    <property type="protein sequence ID" value="QGW28755.1"/>
    <property type="molecule type" value="Genomic_DNA"/>
</dbReference>
<dbReference type="AlphaFoldDB" id="A0A6I6GK18"/>
<dbReference type="Proteomes" id="UP000426027">
    <property type="component" value="Chromosome"/>
</dbReference>
<protein>
    <submittedName>
        <fullName evidence="2">NAD-dependent epimerase/dehydratase family protein</fullName>
    </submittedName>
</protein>
<dbReference type="SUPFAM" id="SSF51735">
    <property type="entry name" value="NAD(P)-binding Rossmann-fold domains"/>
    <property type="match status" value="1"/>
</dbReference>
<proteinExistence type="predicted"/>